<dbReference type="GO" id="GO:0070682">
    <property type="term" value="P:proteasome regulatory particle assembly"/>
    <property type="evidence" value="ECO:0007669"/>
    <property type="project" value="InterPro"/>
</dbReference>
<evidence type="ECO:0000259" key="6">
    <source>
        <dbReference type="Pfam" id="PF18265"/>
    </source>
</evidence>
<dbReference type="InterPro" id="IPR040815">
    <property type="entry name" value="Nas2_N"/>
</dbReference>
<dbReference type="Gene3D" id="6.10.140.1710">
    <property type="match status" value="1"/>
</dbReference>
<dbReference type="InParanoid" id="A0A0D1Z7K7"/>
<dbReference type="OrthoDB" id="72325at2759"/>
<dbReference type="FunFam" id="2.30.42.10:FF:000107">
    <property type="entry name" value="26S proteasome non-ATPase regulatory subunit 9"/>
    <property type="match status" value="1"/>
</dbReference>
<dbReference type="EMBL" id="KN847530">
    <property type="protein sequence ID" value="KIW08937.1"/>
    <property type="molecule type" value="Genomic_DNA"/>
</dbReference>
<proteinExistence type="predicted"/>
<evidence type="ECO:0000256" key="4">
    <source>
        <dbReference type="SAM" id="MobiDB-lite"/>
    </source>
</evidence>
<name>A0A0D1Z7K7_9PEZI</name>
<dbReference type="GeneID" id="27308826"/>
<evidence type="ECO:0000313" key="7">
    <source>
        <dbReference type="EMBL" id="KIW08937.1"/>
    </source>
</evidence>
<dbReference type="SUPFAM" id="SSF50156">
    <property type="entry name" value="PDZ domain-like"/>
    <property type="match status" value="1"/>
</dbReference>
<dbReference type="RefSeq" id="XP_016218806.1">
    <property type="nucleotide sequence ID" value="XM_016353653.1"/>
</dbReference>
<evidence type="ECO:0000256" key="2">
    <source>
        <dbReference type="ARBA" id="ARBA00068021"/>
    </source>
</evidence>
<dbReference type="InterPro" id="IPR036034">
    <property type="entry name" value="PDZ_sf"/>
</dbReference>
<evidence type="ECO:0000256" key="3">
    <source>
        <dbReference type="SAM" id="Coils"/>
    </source>
</evidence>
<dbReference type="GO" id="GO:0005634">
    <property type="term" value="C:nucleus"/>
    <property type="evidence" value="ECO:0007669"/>
    <property type="project" value="TreeGrafter"/>
</dbReference>
<dbReference type="GO" id="GO:0005737">
    <property type="term" value="C:cytoplasm"/>
    <property type="evidence" value="ECO:0007669"/>
    <property type="project" value="TreeGrafter"/>
</dbReference>
<feature type="domain" description="PDZ GRASP-type" evidence="5">
    <location>
        <begin position="137"/>
        <end position="224"/>
    </location>
</feature>
<sequence>MGIPMEDIHTPSVASGPLSNGYANGVSKDDMTLNELMAEKDRLEKELKALSAVLDSHGVNMNTSLTTFDGYPRDDIDVPQIRTTRARIIHLKNDYRSIMSRLETAIHARFAQIGSQSNIEPQPPLTSDSPRQTETRADTPFAKVNSVVVNSPAADAGLQPEDKVARFGSATWLNHDKLAKVAQIVSQSEGKPIPVTILRGTQILQLTLTPRSNWGGRGMLGCHLVPL</sequence>
<reference evidence="7 8" key="1">
    <citation type="submission" date="2015-01" db="EMBL/GenBank/DDBJ databases">
        <title>The Genome Sequence of Ochroconis gallopava CBS43764.</title>
        <authorList>
            <consortium name="The Broad Institute Genomics Platform"/>
            <person name="Cuomo C."/>
            <person name="de Hoog S."/>
            <person name="Gorbushina A."/>
            <person name="Stielow B."/>
            <person name="Teixiera M."/>
            <person name="Abouelleil A."/>
            <person name="Chapman S.B."/>
            <person name="Priest M."/>
            <person name="Young S.K."/>
            <person name="Wortman J."/>
            <person name="Nusbaum C."/>
            <person name="Birren B."/>
        </authorList>
    </citation>
    <scope>NUCLEOTIDE SEQUENCE [LARGE SCALE GENOMIC DNA]</scope>
    <source>
        <strain evidence="7 8">CBS 43764</strain>
    </source>
</reference>
<dbReference type="STRING" id="253628.A0A0D1Z7K7"/>
<dbReference type="Pfam" id="PF18265">
    <property type="entry name" value="Nas2_N"/>
    <property type="match status" value="1"/>
</dbReference>
<dbReference type="Proteomes" id="UP000053259">
    <property type="component" value="Unassembled WGS sequence"/>
</dbReference>
<feature type="compositionally biased region" description="Polar residues" evidence="4">
    <location>
        <begin position="114"/>
        <end position="130"/>
    </location>
</feature>
<evidence type="ECO:0000259" key="5">
    <source>
        <dbReference type="Pfam" id="PF04495"/>
    </source>
</evidence>
<dbReference type="PANTHER" id="PTHR12651">
    <property type="entry name" value="26S PROTEASOME NON-ATPASE REGULATORY SUBUNIT 9"/>
    <property type="match status" value="1"/>
</dbReference>
<dbReference type="InterPro" id="IPR035269">
    <property type="entry name" value="PSMD9"/>
</dbReference>
<gene>
    <name evidence="7" type="ORF">PV09_00853</name>
</gene>
<dbReference type="Pfam" id="PF04495">
    <property type="entry name" value="GRASP55_65"/>
    <property type="match status" value="1"/>
</dbReference>
<dbReference type="FunCoup" id="A0A0D1Z7K7">
    <property type="interactions" value="1080"/>
</dbReference>
<dbReference type="HOGENOM" id="CLU_073146_0_0_1"/>
<feature type="domain" description="Nas2 N-terminal" evidence="6">
    <location>
        <begin position="33"/>
        <end position="110"/>
    </location>
</feature>
<dbReference type="AlphaFoldDB" id="A0A0D1Z7K7"/>
<keyword evidence="8" id="KW-1185">Reference proteome</keyword>
<keyword evidence="1" id="KW-0143">Chaperone</keyword>
<dbReference type="InterPro" id="IPR024958">
    <property type="entry name" value="GRASP_PDZ"/>
</dbReference>
<protein>
    <recommendedName>
        <fullName evidence="2">Probable 26S proteasome regulatory subunit p27</fullName>
    </recommendedName>
</protein>
<keyword evidence="3" id="KW-0175">Coiled coil</keyword>
<dbReference type="VEuPathDB" id="FungiDB:PV09_00853"/>
<feature type="coiled-coil region" evidence="3">
    <location>
        <begin position="26"/>
        <end position="60"/>
    </location>
</feature>
<feature type="region of interest" description="Disordered" evidence="4">
    <location>
        <begin position="114"/>
        <end position="136"/>
    </location>
</feature>
<evidence type="ECO:0000256" key="1">
    <source>
        <dbReference type="ARBA" id="ARBA00023186"/>
    </source>
</evidence>
<dbReference type="Gene3D" id="2.30.42.10">
    <property type="match status" value="1"/>
</dbReference>
<organism evidence="7 8">
    <name type="scientific">Verruconis gallopava</name>
    <dbReference type="NCBI Taxonomy" id="253628"/>
    <lineage>
        <taxon>Eukaryota</taxon>
        <taxon>Fungi</taxon>
        <taxon>Dikarya</taxon>
        <taxon>Ascomycota</taxon>
        <taxon>Pezizomycotina</taxon>
        <taxon>Dothideomycetes</taxon>
        <taxon>Pleosporomycetidae</taxon>
        <taxon>Venturiales</taxon>
        <taxon>Sympoventuriaceae</taxon>
        <taxon>Verruconis</taxon>
    </lineage>
</organism>
<evidence type="ECO:0000313" key="8">
    <source>
        <dbReference type="Proteomes" id="UP000053259"/>
    </source>
</evidence>
<dbReference type="PANTHER" id="PTHR12651:SF1">
    <property type="entry name" value="26S PROTEASOME NON-ATPASE REGULATORY SUBUNIT 9"/>
    <property type="match status" value="1"/>
</dbReference>
<accession>A0A0D1Z7K7</accession>